<evidence type="ECO:0000313" key="4">
    <source>
        <dbReference type="Proteomes" id="UP000075885"/>
    </source>
</evidence>
<dbReference type="GO" id="GO:0005737">
    <property type="term" value="C:cytoplasm"/>
    <property type="evidence" value="ECO:0007669"/>
    <property type="project" value="TreeGrafter"/>
</dbReference>
<dbReference type="PANTHER" id="PTHR13268:SF0">
    <property type="entry name" value="BCAS3 MICROTUBULE ASSOCIATED CELL MIGRATION FACTOR"/>
    <property type="match status" value="1"/>
</dbReference>
<dbReference type="GO" id="GO:0042594">
    <property type="term" value="P:response to starvation"/>
    <property type="evidence" value="ECO:0007669"/>
    <property type="project" value="TreeGrafter"/>
</dbReference>
<sequence>MSADSQRGRLVTSTDVSGSNAVSCMPTIVPPQAVNDRSIIDSVAGFINDVALQGQAPLGDSKDHIVWVRFENTSDISNPCLGDDWELEGGIAPPLLLILGYVTGVQAWLIPANGEAVEVLSWRHGSVKCLRVLPTPSSTDREAVSEPSDQFILKRPLIALCDSGLSGSNPSVHLASSNSFQYCAVNFISLKDGGIVKSIKFKSMIVDILANRSSIVISFPERIAIFDARTLEDRQTVTSCFPSPGLNPNPVALASRWVAYAERRLISSKRSSGGCEADGFTSYTATVLNAAKSFGKGLRELGEQVAAGLTGSNLASSLGSNLVSGGSGTSFSGIGTCFGSNSNIASDMSGLIAGGLISDGNQPGIVTVLDIKHAAKEVSPTTGTSITNTGSDPIVAHFLAHSEAIVSLEFDASGMLLLTADKRGHDFHVFRLHPHSSGASLAAVHHLYVLHRGDTTAKVQDITFSIDSRWVAVSTLRGTTHVFPVTPYGGPVGVRTHGSSHVVNRLSRFHRSAGLTIDGRSSSPVSHSCETGITSSHAAIAMPYSNPRTPPFPHPTIVQPLAQLRQHVNLLGGGLGPNIGTGVTSGTGINKSVSGGHHGHQTRQRNPSSSSDELVKPLRVCATFAKARSWLLDPPGCVVRDTPVHRIQRKPIDSLFIMAAHGALIQYDLDPKHIS</sequence>
<accession>A0A182PWI6</accession>
<proteinExistence type="predicted"/>
<feature type="domain" description="BCAS3 WD40" evidence="2">
    <location>
        <begin position="64"/>
        <end position="316"/>
    </location>
</feature>
<dbReference type="STRING" id="199890.A0A182PWI6"/>
<protein>
    <recommendedName>
        <fullName evidence="2">BCAS3 WD40 domain-containing protein</fullName>
    </recommendedName>
</protein>
<evidence type="ECO:0000259" key="2">
    <source>
        <dbReference type="Pfam" id="PF21034"/>
    </source>
</evidence>
<keyword evidence="4" id="KW-1185">Reference proteome</keyword>
<feature type="region of interest" description="Disordered" evidence="1">
    <location>
        <begin position="585"/>
        <end position="613"/>
    </location>
</feature>
<dbReference type="InterPro" id="IPR045142">
    <property type="entry name" value="BCAS3-like"/>
</dbReference>
<dbReference type="GO" id="GO:0006914">
    <property type="term" value="P:autophagy"/>
    <property type="evidence" value="ECO:0007669"/>
    <property type="project" value="InterPro"/>
</dbReference>
<dbReference type="InterPro" id="IPR036322">
    <property type="entry name" value="WD40_repeat_dom_sf"/>
</dbReference>
<dbReference type="InterPro" id="IPR048382">
    <property type="entry name" value="BCAS3_WD40"/>
</dbReference>
<dbReference type="PANTHER" id="PTHR13268">
    <property type="entry name" value="BREAST CARCINOMA AMPLIFIED SEQUENCE 3"/>
    <property type="match status" value="1"/>
</dbReference>
<dbReference type="AlphaFoldDB" id="A0A182PWI6"/>
<evidence type="ECO:0000313" key="3">
    <source>
        <dbReference type="EnsemblMetazoa" id="AEPI011323-PA"/>
    </source>
</evidence>
<dbReference type="Pfam" id="PF21034">
    <property type="entry name" value="BCAS3_WD40"/>
    <property type="match status" value="2"/>
</dbReference>
<name>A0A182PWI6_9DIPT</name>
<reference evidence="4" key="1">
    <citation type="submission" date="2013-03" db="EMBL/GenBank/DDBJ databases">
        <title>The Genome Sequence of Anopheles epiroticus epiroticus2.</title>
        <authorList>
            <consortium name="The Broad Institute Genomics Platform"/>
            <person name="Neafsey D.E."/>
            <person name="Howell P."/>
            <person name="Walker B."/>
            <person name="Young S.K."/>
            <person name="Zeng Q."/>
            <person name="Gargeya S."/>
            <person name="Fitzgerald M."/>
            <person name="Haas B."/>
            <person name="Abouelleil A."/>
            <person name="Allen A.W."/>
            <person name="Alvarado L."/>
            <person name="Arachchi H.M."/>
            <person name="Berlin A.M."/>
            <person name="Chapman S.B."/>
            <person name="Gainer-Dewar J."/>
            <person name="Goldberg J."/>
            <person name="Griggs A."/>
            <person name="Gujja S."/>
            <person name="Hansen M."/>
            <person name="Howarth C."/>
            <person name="Imamovic A."/>
            <person name="Ireland A."/>
            <person name="Larimer J."/>
            <person name="McCowan C."/>
            <person name="Murphy C."/>
            <person name="Pearson M."/>
            <person name="Poon T.W."/>
            <person name="Priest M."/>
            <person name="Roberts A."/>
            <person name="Saif S."/>
            <person name="Shea T."/>
            <person name="Sisk P."/>
            <person name="Sykes S."/>
            <person name="Wortman J."/>
            <person name="Nusbaum C."/>
            <person name="Birren B."/>
        </authorList>
    </citation>
    <scope>NUCLEOTIDE SEQUENCE [LARGE SCALE GENOMIC DNA]</scope>
    <source>
        <strain evidence="4">Epiroticus2</strain>
    </source>
</reference>
<organism evidence="3 4">
    <name type="scientific">Anopheles epiroticus</name>
    <dbReference type="NCBI Taxonomy" id="199890"/>
    <lineage>
        <taxon>Eukaryota</taxon>
        <taxon>Metazoa</taxon>
        <taxon>Ecdysozoa</taxon>
        <taxon>Arthropoda</taxon>
        <taxon>Hexapoda</taxon>
        <taxon>Insecta</taxon>
        <taxon>Pterygota</taxon>
        <taxon>Neoptera</taxon>
        <taxon>Endopterygota</taxon>
        <taxon>Diptera</taxon>
        <taxon>Nematocera</taxon>
        <taxon>Culicoidea</taxon>
        <taxon>Culicidae</taxon>
        <taxon>Anophelinae</taxon>
        <taxon>Anopheles</taxon>
    </lineage>
</organism>
<dbReference type="EnsemblMetazoa" id="AEPI011323-RA">
    <property type="protein sequence ID" value="AEPI011323-PA"/>
    <property type="gene ID" value="AEPI011323"/>
</dbReference>
<dbReference type="Proteomes" id="UP000075885">
    <property type="component" value="Unassembled WGS sequence"/>
</dbReference>
<feature type="domain" description="BCAS3 WD40" evidence="2">
    <location>
        <begin position="363"/>
        <end position="519"/>
    </location>
</feature>
<dbReference type="VEuPathDB" id="VectorBase:AEPI011323"/>
<dbReference type="SUPFAM" id="SSF50978">
    <property type="entry name" value="WD40 repeat-like"/>
    <property type="match status" value="1"/>
</dbReference>
<reference evidence="3" key="2">
    <citation type="submission" date="2020-05" db="UniProtKB">
        <authorList>
            <consortium name="EnsemblMetazoa"/>
        </authorList>
    </citation>
    <scope>IDENTIFICATION</scope>
    <source>
        <strain evidence="3">Epiroticus2</strain>
    </source>
</reference>
<evidence type="ECO:0000256" key="1">
    <source>
        <dbReference type="SAM" id="MobiDB-lite"/>
    </source>
</evidence>